<feature type="compositionally biased region" description="Polar residues" evidence="1">
    <location>
        <begin position="475"/>
        <end position="485"/>
    </location>
</feature>
<dbReference type="InterPro" id="IPR037516">
    <property type="entry name" value="Tripartite_DENN"/>
</dbReference>
<reference evidence="3 4" key="1">
    <citation type="submission" date="2024-04" db="EMBL/GenBank/DDBJ databases">
        <title>Tritrichomonas musculus Genome.</title>
        <authorList>
            <person name="Alves-Ferreira E."/>
            <person name="Grigg M."/>
            <person name="Lorenzi H."/>
            <person name="Galac M."/>
        </authorList>
    </citation>
    <scope>NUCLEOTIDE SEQUENCE [LARGE SCALE GENOMIC DNA]</scope>
    <source>
        <strain evidence="3 4">EAF2021</strain>
    </source>
</reference>
<dbReference type="Pfam" id="PF02141">
    <property type="entry name" value="DENN"/>
    <property type="match status" value="1"/>
</dbReference>
<evidence type="ECO:0000313" key="3">
    <source>
        <dbReference type="EMBL" id="KAK8843215.1"/>
    </source>
</evidence>
<dbReference type="Proteomes" id="UP001470230">
    <property type="component" value="Unassembled WGS sequence"/>
</dbReference>
<evidence type="ECO:0000259" key="2">
    <source>
        <dbReference type="PROSITE" id="PS50211"/>
    </source>
</evidence>
<protein>
    <recommendedName>
        <fullName evidence="2">UDENN domain-containing protein</fullName>
    </recommendedName>
</protein>
<feature type="domain" description="UDENN" evidence="2">
    <location>
        <begin position="44"/>
        <end position="617"/>
    </location>
</feature>
<feature type="compositionally biased region" description="Basic and acidic residues" evidence="1">
    <location>
        <begin position="618"/>
        <end position="627"/>
    </location>
</feature>
<dbReference type="PROSITE" id="PS50211">
    <property type="entry name" value="DENN"/>
    <property type="match status" value="1"/>
</dbReference>
<proteinExistence type="predicted"/>
<sequence>MSNDKLHWDCIQFEQEMEKEISYRKNLGSLQTTKRFSEVRIADQFFIFGIPPNSKKDTQKTILVAYPAFEQPNIPIGNILQLSNPFSDVQNPTKSKFSFSLIEKNSPSTENGIIDEFVFQYNARTTKMYGICACVQPSKSNKSASLPFYATENTKKSQFCFVMMSKIPIFNVHITFLHYIVGLSCGSLPPIKIKSTTSFSFDNSSQQSNDTVFEGLTLNGHFGQYGQIEVPEEIKSILIDHFSKTLFSSPVKLAPSLIINFPPPTTPIPRLILYASLDTVFSVLSNSDIVEILTALILDAQVIIIGSTMQEVSMTVFGLFALIQPFNYCGVVMPILPNNEDYLNLLNSPTPYIFGMPNIPKLRKMQFLESTVIVNLDKRKKTASNFFPKYPNFKDVVKKLGDLLASEKVKNSEEEKNSDNIKPESPKQTRIKPSFTSPPRKSPPISVIDADVDDDPKSKEANDAKGPARRRHYTVNKSDFDQTANKSKESDNEKVITAQIHEFPSFDKRPSIPELLNDNNPYKFPLEFKKKLNHKVVLSMETMDKILGILHEPLDFIFSDTLNGYFVTNAQEKITIFNQSLFLASVKPEDLNFYEFLLESQTFQDYVETKLDEFTKSKSIDPSERRPSSFGQKSRKRAATVKRVIAFD</sequence>
<organism evidence="3 4">
    <name type="scientific">Tritrichomonas musculus</name>
    <dbReference type="NCBI Taxonomy" id="1915356"/>
    <lineage>
        <taxon>Eukaryota</taxon>
        <taxon>Metamonada</taxon>
        <taxon>Parabasalia</taxon>
        <taxon>Tritrichomonadida</taxon>
        <taxon>Tritrichomonadidae</taxon>
        <taxon>Tritrichomonas</taxon>
    </lineage>
</organism>
<dbReference type="Gene3D" id="3.40.50.11500">
    <property type="match status" value="1"/>
</dbReference>
<dbReference type="InterPro" id="IPR001194">
    <property type="entry name" value="cDENN_dom"/>
</dbReference>
<name>A0ABR2HAE1_9EUKA</name>
<gene>
    <name evidence="3" type="ORF">M9Y10_025065</name>
</gene>
<accession>A0ABR2HAE1</accession>
<keyword evidence="4" id="KW-1185">Reference proteome</keyword>
<feature type="region of interest" description="Disordered" evidence="1">
    <location>
        <begin position="618"/>
        <end position="639"/>
    </location>
</feature>
<comment type="caution">
    <text evidence="3">The sequence shown here is derived from an EMBL/GenBank/DDBJ whole genome shotgun (WGS) entry which is preliminary data.</text>
</comment>
<dbReference type="SMART" id="SM00799">
    <property type="entry name" value="DENN"/>
    <property type="match status" value="1"/>
</dbReference>
<dbReference type="InterPro" id="IPR051942">
    <property type="entry name" value="DENN_domain_containing_2"/>
</dbReference>
<evidence type="ECO:0000313" key="4">
    <source>
        <dbReference type="Proteomes" id="UP001470230"/>
    </source>
</evidence>
<dbReference type="EMBL" id="JAPFFF010000035">
    <property type="protein sequence ID" value="KAK8843215.1"/>
    <property type="molecule type" value="Genomic_DNA"/>
</dbReference>
<feature type="region of interest" description="Disordered" evidence="1">
    <location>
        <begin position="408"/>
        <end position="492"/>
    </location>
</feature>
<dbReference type="PANTHER" id="PTHR15288">
    <property type="entry name" value="DENN DOMAIN-CONTAINING PROTEIN 2"/>
    <property type="match status" value="1"/>
</dbReference>
<dbReference type="InterPro" id="IPR043153">
    <property type="entry name" value="DENN_C"/>
</dbReference>
<evidence type="ECO:0000256" key="1">
    <source>
        <dbReference type="SAM" id="MobiDB-lite"/>
    </source>
</evidence>
<dbReference type="PANTHER" id="PTHR15288:SF0">
    <property type="entry name" value="UDENN DOMAIN-CONTAINING PROTEIN"/>
    <property type="match status" value="1"/>
</dbReference>
<feature type="compositionally biased region" description="Basic and acidic residues" evidence="1">
    <location>
        <begin position="408"/>
        <end position="427"/>
    </location>
</feature>